<feature type="domain" description="DOCKER" evidence="2">
    <location>
        <begin position="1"/>
        <end position="152"/>
    </location>
</feature>
<keyword evidence="4" id="KW-1185">Reference proteome</keyword>
<dbReference type="Gene3D" id="1.20.58.740">
    <property type="match status" value="1"/>
</dbReference>
<dbReference type="InterPro" id="IPR043162">
    <property type="entry name" value="DOCK_C_lobe_C"/>
</dbReference>
<proteinExistence type="inferred from homology"/>
<evidence type="ECO:0000313" key="4">
    <source>
        <dbReference type="Proteomes" id="UP001153148"/>
    </source>
</evidence>
<name>A0ABN7PRI5_TIMPD</name>
<protein>
    <recommendedName>
        <fullName evidence="2">DOCKER domain-containing protein</fullName>
    </recommendedName>
</protein>
<feature type="non-terminal residue" evidence="3">
    <location>
        <position position="1"/>
    </location>
</feature>
<dbReference type="Pfam" id="PF20421">
    <property type="entry name" value="DHR-2_Lobe_C"/>
    <property type="match status" value="1"/>
</dbReference>
<accession>A0ABN7PRI5</accession>
<organism evidence="3 4">
    <name type="scientific">Timema podura</name>
    <name type="common">Walking stick</name>
    <dbReference type="NCBI Taxonomy" id="61482"/>
    <lineage>
        <taxon>Eukaryota</taxon>
        <taxon>Metazoa</taxon>
        <taxon>Ecdysozoa</taxon>
        <taxon>Arthropoda</taxon>
        <taxon>Hexapoda</taxon>
        <taxon>Insecta</taxon>
        <taxon>Pterygota</taxon>
        <taxon>Neoptera</taxon>
        <taxon>Polyneoptera</taxon>
        <taxon>Phasmatodea</taxon>
        <taxon>Timematodea</taxon>
        <taxon>Timematoidea</taxon>
        <taxon>Timematidae</taxon>
        <taxon>Timema</taxon>
    </lineage>
</organism>
<dbReference type="InterPro" id="IPR026791">
    <property type="entry name" value="DOCK"/>
</dbReference>
<dbReference type="PANTHER" id="PTHR45653:SF12">
    <property type="entry name" value="SPONGE, ISOFORM E"/>
    <property type="match status" value="1"/>
</dbReference>
<dbReference type="PROSITE" id="PS51651">
    <property type="entry name" value="DOCKER"/>
    <property type="match status" value="1"/>
</dbReference>
<dbReference type="PANTHER" id="PTHR45653">
    <property type="entry name" value="DEDICATOR OF CYTOKINESIS"/>
    <property type="match status" value="1"/>
</dbReference>
<gene>
    <name evidence="3" type="ORF">TPAB3V08_LOCUS16293</name>
</gene>
<sequence length="165" mass="18839">TSSSLPGILRWFEVVEKSVEEVAPVQYACETMDNVNKELRQLINTYTIDRKRNINPFSMRLQGIIDANVMGGITKYQQAFFVPEFTKLYPEFSDHVFRLKTLTLDQIEILNSALHLHGQLAPSGVQPLHRRLQERFAQLKQGLRDLSLNPRGRGKSQDTAASIIK</sequence>
<comment type="similarity">
    <text evidence="1">Belongs to the DOCK family.</text>
</comment>
<comment type="caution">
    <text evidence="3">The sequence shown here is derived from an EMBL/GenBank/DDBJ whole genome shotgun (WGS) entry which is preliminary data.</text>
</comment>
<dbReference type="EMBL" id="CAJPIN010130824">
    <property type="protein sequence ID" value="CAG2069351.1"/>
    <property type="molecule type" value="Genomic_DNA"/>
</dbReference>
<dbReference type="Proteomes" id="UP001153148">
    <property type="component" value="Unassembled WGS sequence"/>
</dbReference>
<evidence type="ECO:0000259" key="2">
    <source>
        <dbReference type="PROSITE" id="PS51651"/>
    </source>
</evidence>
<evidence type="ECO:0000313" key="3">
    <source>
        <dbReference type="EMBL" id="CAG2069351.1"/>
    </source>
</evidence>
<dbReference type="InterPro" id="IPR046773">
    <property type="entry name" value="DOCKER_Lobe_C"/>
</dbReference>
<reference evidence="3" key="1">
    <citation type="submission" date="2021-03" db="EMBL/GenBank/DDBJ databases">
        <authorList>
            <person name="Tran Van P."/>
        </authorList>
    </citation>
    <scope>NUCLEOTIDE SEQUENCE</scope>
</reference>
<evidence type="ECO:0000256" key="1">
    <source>
        <dbReference type="PROSITE-ProRule" id="PRU00984"/>
    </source>
</evidence>
<dbReference type="InterPro" id="IPR027357">
    <property type="entry name" value="DOCKER_dom"/>
</dbReference>